<dbReference type="Proteomes" id="UP000823405">
    <property type="component" value="Unassembled WGS sequence"/>
</dbReference>
<dbReference type="GO" id="GO:0006361">
    <property type="term" value="P:transcription initiation at RNA polymerase I promoter"/>
    <property type="evidence" value="ECO:0007669"/>
    <property type="project" value="TreeGrafter"/>
</dbReference>
<dbReference type="GO" id="GO:0001181">
    <property type="term" value="F:RNA polymerase I general transcription initiation factor activity"/>
    <property type="evidence" value="ECO:0007669"/>
    <property type="project" value="TreeGrafter"/>
</dbReference>
<dbReference type="InterPro" id="IPR009057">
    <property type="entry name" value="Homeodomain-like_sf"/>
</dbReference>
<proteinExistence type="predicted"/>
<dbReference type="GO" id="GO:0042790">
    <property type="term" value="P:nucleolar large rRNA transcription by RNA polymerase I"/>
    <property type="evidence" value="ECO:0007669"/>
    <property type="project" value="InterPro"/>
</dbReference>
<feature type="region of interest" description="Disordered" evidence="1">
    <location>
        <begin position="1"/>
        <end position="98"/>
    </location>
</feature>
<evidence type="ECO:0000313" key="3">
    <source>
        <dbReference type="Proteomes" id="UP000823405"/>
    </source>
</evidence>
<dbReference type="EMBL" id="JAAAIN010000464">
    <property type="protein sequence ID" value="KAG0314153.1"/>
    <property type="molecule type" value="Genomic_DNA"/>
</dbReference>
<protein>
    <submittedName>
        <fullName evidence="2">Uncharacterized protein</fullName>
    </submittedName>
</protein>
<reference evidence="2" key="1">
    <citation type="journal article" date="2020" name="Fungal Divers.">
        <title>Resolving the Mortierellaceae phylogeny through synthesis of multi-gene phylogenetics and phylogenomics.</title>
        <authorList>
            <person name="Vandepol N."/>
            <person name="Liber J."/>
            <person name="Desiro A."/>
            <person name="Na H."/>
            <person name="Kennedy M."/>
            <person name="Barry K."/>
            <person name="Grigoriev I.V."/>
            <person name="Miller A.N."/>
            <person name="O'Donnell K."/>
            <person name="Stajich J.E."/>
            <person name="Bonito G."/>
        </authorList>
    </citation>
    <scope>NUCLEOTIDE SEQUENCE</scope>
    <source>
        <strain evidence="2">NVP60</strain>
    </source>
</reference>
<feature type="compositionally biased region" description="Low complexity" evidence="1">
    <location>
        <begin position="7"/>
        <end position="18"/>
    </location>
</feature>
<dbReference type="GO" id="GO:0000500">
    <property type="term" value="C:RNA polymerase I upstream activating factor complex"/>
    <property type="evidence" value="ECO:0007669"/>
    <property type="project" value="InterPro"/>
</dbReference>
<gene>
    <name evidence="2" type="ORF">BGZ97_009582</name>
</gene>
<dbReference type="AlphaFoldDB" id="A0A9P6UPI8"/>
<dbReference type="PANTHER" id="PTHR28079">
    <property type="entry name" value="RNA POLYMERASE I-SPECIFIC TRANSCRIPTION INITIATION FACTOR RRN5"/>
    <property type="match status" value="1"/>
</dbReference>
<organism evidence="2 3">
    <name type="scientific">Linnemannia gamsii</name>
    <dbReference type="NCBI Taxonomy" id="64522"/>
    <lineage>
        <taxon>Eukaryota</taxon>
        <taxon>Fungi</taxon>
        <taxon>Fungi incertae sedis</taxon>
        <taxon>Mucoromycota</taxon>
        <taxon>Mortierellomycotina</taxon>
        <taxon>Mortierellomycetes</taxon>
        <taxon>Mortierellales</taxon>
        <taxon>Mortierellaceae</taxon>
        <taxon>Linnemannia</taxon>
    </lineage>
</organism>
<feature type="compositionally biased region" description="Acidic residues" evidence="1">
    <location>
        <begin position="77"/>
        <end position="91"/>
    </location>
</feature>
<feature type="region of interest" description="Disordered" evidence="1">
    <location>
        <begin position="809"/>
        <end position="830"/>
    </location>
</feature>
<comment type="caution">
    <text evidence="2">The sequence shown here is derived from an EMBL/GenBank/DDBJ whole genome shotgun (WGS) entry which is preliminary data.</text>
</comment>
<feature type="compositionally biased region" description="Polar residues" evidence="1">
    <location>
        <begin position="566"/>
        <end position="575"/>
    </location>
</feature>
<dbReference type="PANTHER" id="PTHR28079:SF1">
    <property type="entry name" value="RNA POLYMERASE I-SPECIFIC TRANSCRIPTION INITIATION FACTOR RRN5"/>
    <property type="match status" value="1"/>
</dbReference>
<dbReference type="InterPro" id="IPR039601">
    <property type="entry name" value="Rrn5"/>
</dbReference>
<dbReference type="SUPFAM" id="SSF46689">
    <property type="entry name" value="Homeodomain-like"/>
    <property type="match status" value="1"/>
</dbReference>
<accession>A0A9P6UPI8</accession>
<dbReference type="OrthoDB" id="2240312at2759"/>
<evidence type="ECO:0000313" key="2">
    <source>
        <dbReference type="EMBL" id="KAG0314153.1"/>
    </source>
</evidence>
<feature type="region of interest" description="Disordered" evidence="1">
    <location>
        <begin position="560"/>
        <end position="579"/>
    </location>
</feature>
<evidence type="ECO:0000256" key="1">
    <source>
        <dbReference type="SAM" id="MobiDB-lite"/>
    </source>
</evidence>
<dbReference type="GO" id="GO:0000182">
    <property type="term" value="F:rDNA binding"/>
    <property type="evidence" value="ECO:0007669"/>
    <property type="project" value="TreeGrafter"/>
</dbReference>
<sequence length="830" mass="93577">MDRTRATSTNNSNSYTSNQPQKTPCRRLKRTVDSIIQEDVDISEPSLGPSRPKYGRPKRTANTQVVEDDGLNRADGEDMSVDGESDDEGDVQDNGANQRLSDLADSYRDILNPNQEDDMDSNLDLELRFAEFRKDEMKPHFKMAQDGVVCCFCGVITPDNMQHLTTYPAIYLCNVCVTKQERLALAPIRQVAPTVNDIDLIQIHEEHLKDRERDVQLNLFGCIPEKSVASKQIERLMTRSSILADAYEQDLQRSKAIGTGGRVWIDHPPRGRLLVAGGMCWTAEESNLFFQGLRRFGKHNVWAIQEFIKTRSLAEVVTMIGTMEMELARRKTLGLKTIRLSEMPMATEVDDQEMCASRLVDQEMKTFWSQHAKSPAESTPEIVDKSRLFNMRTLSDLSSRLYIQNEGASIEREVVLNLYDALKEWLSPVIKELVVLQHERHRVTALLTKEECVETPSISEMDVFRTLHARQLPLDVDAFFSTAHNRLQHMLFDDGAVVPETALNRRQYIPSVLSDYGKQYYLNTTVDLEEAEAEDSDQDMETNDGMLAEEEEEDILEAPFPVQRPSLDTKSANSGGKQGVQVDKEQWGSFWSTEAREAQRSSTDVVGQTTEGLLMNQSSRNQPITSYDTWRQKVARLEDSSLALPCADSNARCHLDQDSVSTNVQSMNKSVRSHEQRLYLEPLPKTPPSAELQRKKLKRIAAHVSILNSECKIQSKFKNSEQPGYGPLPKNASLLLDPTRDAQTTGYGIGKRDRGGLWQMDKHVDDSGYITVSGSDDEEEEDLGCQRQMKADANIEGASQVLGWKDIFPVGSSNKEQKPESVSIDPEPSD</sequence>
<keyword evidence="3" id="KW-1185">Reference proteome</keyword>
<name>A0A9P6UPI8_9FUNG</name>